<feature type="compositionally biased region" description="Polar residues" evidence="1">
    <location>
        <begin position="308"/>
        <end position="323"/>
    </location>
</feature>
<feature type="compositionally biased region" description="Polar residues" evidence="1">
    <location>
        <begin position="350"/>
        <end position="361"/>
    </location>
</feature>
<keyword evidence="3" id="KW-1185">Reference proteome</keyword>
<feature type="compositionally biased region" description="Basic and acidic residues" evidence="1">
    <location>
        <begin position="215"/>
        <end position="237"/>
    </location>
</feature>
<evidence type="ECO:0000256" key="1">
    <source>
        <dbReference type="SAM" id="MobiDB-lite"/>
    </source>
</evidence>
<organism evidence="2 3">
    <name type="scientific">Dictyostelium purpureum</name>
    <name type="common">Slime mold</name>
    <dbReference type="NCBI Taxonomy" id="5786"/>
    <lineage>
        <taxon>Eukaryota</taxon>
        <taxon>Amoebozoa</taxon>
        <taxon>Evosea</taxon>
        <taxon>Eumycetozoa</taxon>
        <taxon>Dictyostelia</taxon>
        <taxon>Dictyosteliales</taxon>
        <taxon>Dictyosteliaceae</taxon>
        <taxon>Dictyostelium</taxon>
    </lineage>
</organism>
<gene>
    <name evidence="2" type="ORF">DICPUDRAFT_152899</name>
</gene>
<dbReference type="AlphaFoldDB" id="F0ZMJ8"/>
<feature type="region of interest" description="Disordered" evidence="1">
    <location>
        <begin position="212"/>
        <end position="361"/>
    </location>
</feature>
<evidence type="ECO:0000313" key="2">
    <source>
        <dbReference type="EMBL" id="EGC34839.1"/>
    </source>
</evidence>
<dbReference type="EMBL" id="GL871081">
    <property type="protein sequence ID" value="EGC34839.1"/>
    <property type="molecule type" value="Genomic_DNA"/>
</dbReference>
<name>F0ZMJ8_DICPU</name>
<dbReference type="InParanoid" id="F0ZMJ8"/>
<feature type="compositionally biased region" description="Polar residues" evidence="1">
    <location>
        <begin position="243"/>
        <end position="254"/>
    </location>
</feature>
<accession>F0ZMJ8</accession>
<evidence type="ECO:0000313" key="3">
    <source>
        <dbReference type="Proteomes" id="UP000001064"/>
    </source>
</evidence>
<reference evidence="3" key="1">
    <citation type="journal article" date="2011" name="Genome Biol.">
        <title>Comparative genomics of the social amoebae Dictyostelium discoideum and Dictyostelium purpureum.</title>
        <authorList>
            <consortium name="US DOE Joint Genome Institute (JGI-PGF)"/>
            <person name="Sucgang R."/>
            <person name="Kuo A."/>
            <person name="Tian X."/>
            <person name="Salerno W."/>
            <person name="Parikh A."/>
            <person name="Feasley C.L."/>
            <person name="Dalin E."/>
            <person name="Tu H."/>
            <person name="Huang E."/>
            <person name="Barry K."/>
            <person name="Lindquist E."/>
            <person name="Shapiro H."/>
            <person name="Bruce D."/>
            <person name="Schmutz J."/>
            <person name="Salamov A."/>
            <person name="Fey P."/>
            <person name="Gaudet P."/>
            <person name="Anjard C."/>
            <person name="Babu M.M."/>
            <person name="Basu S."/>
            <person name="Bushmanova Y."/>
            <person name="van der Wel H."/>
            <person name="Katoh-Kurasawa M."/>
            <person name="Dinh C."/>
            <person name="Coutinho P.M."/>
            <person name="Saito T."/>
            <person name="Elias M."/>
            <person name="Schaap P."/>
            <person name="Kay R.R."/>
            <person name="Henrissat B."/>
            <person name="Eichinger L."/>
            <person name="Rivero F."/>
            <person name="Putnam N.H."/>
            <person name="West C.M."/>
            <person name="Loomis W.F."/>
            <person name="Chisholm R.L."/>
            <person name="Shaulsky G."/>
            <person name="Strassmann J.E."/>
            <person name="Queller D.C."/>
            <person name="Kuspa A."/>
            <person name="Grigoriev I.V."/>
        </authorList>
    </citation>
    <scope>NUCLEOTIDE SEQUENCE [LARGE SCALE GENOMIC DNA]</scope>
    <source>
        <strain evidence="3">QSDP1</strain>
    </source>
</reference>
<dbReference type="KEGG" id="dpp:DICPUDRAFT_152899"/>
<proteinExistence type="predicted"/>
<feature type="compositionally biased region" description="Polar residues" evidence="1">
    <location>
        <begin position="272"/>
        <end position="301"/>
    </location>
</feature>
<sequence>MSDSSSTSSETIYDEFNSPINDNTPATKKHVYELLSNVDLSINKINQLTSRERNGGLYLLSLYLGKDIPKDIKGKIIKLIVESDCCTIPNIGQNKDSIKIDIPLDKIPKLIDLRYQYKLNFKLSCHDHHIMTISLKTNDENLIKQTEHGILNPSEGGMKPTLHHIKHFGQYTNFFIMYPDNYDPITKMVIGEDMSSSRISYRNVIVTVRSSSRILHREKSQKHPKEPTTINKPKDATDAVPNDTVQKTTSNTQKPAPIANPIDDQKNHIPSGDSNSSHRFNRFTKNTNSFLNPKQKQNTIDPNFAKSVENNNPQISVGSTPTEANKESQQKPTKKTTTTIAVPNPPPTRFRSSTFTAPKTK</sequence>
<protein>
    <submittedName>
        <fullName evidence="2">Uncharacterized protein</fullName>
    </submittedName>
</protein>
<dbReference type="VEuPathDB" id="AmoebaDB:DICPUDRAFT_152899"/>
<dbReference type="GeneID" id="10502064"/>
<dbReference type="RefSeq" id="XP_003288646.1">
    <property type="nucleotide sequence ID" value="XM_003288598.1"/>
</dbReference>
<dbReference type="Proteomes" id="UP000001064">
    <property type="component" value="Unassembled WGS sequence"/>
</dbReference>